<feature type="compositionally biased region" description="Polar residues" evidence="1">
    <location>
        <begin position="44"/>
        <end position="54"/>
    </location>
</feature>
<organism evidence="2 3">
    <name type="scientific">Dreissena polymorpha</name>
    <name type="common">Zebra mussel</name>
    <name type="synonym">Mytilus polymorpha</name>
    <dbReference type="NCBI Taxonomy" id="45954"/>
    <lineage>
        <taxon>Eukaryota</taxon>
        <taxon>Metazoa</taxon>
        <taxon>Spiralia</taxon>
        <taxon>Lophotrochozoa</taxon>
        <taxon>Mollusca</taxon>
        <taxon>Bivalvia</taxon>
        <taxon>Autobranchia</taxon>
        <taxon>Heteroconchia</taxon>
        <taxon>Euheterodonta</taxon>
        <taxon>Imparidentia</taxon>
        <taxon>Neoheterodontei</taxon>
        <taxon>Myida</taxon>
        <taxon>Dreissenoidea</taxon>
        <taxon>Dreissenidae</taxon>
        <taxon>Dreissena</taxon>
    </lineage>
</organism>
<evidence type="ECO:0000313" key="2">
    <source>
        <dbReference type="EMBL" id="KAH3879543.1"/>
    </source>
</evidence>
<dbReference type="AlphaFoldDB" id="A0A9D4MLT8"/>
<dbReference type="Proteomes" id="UP000828390">
    <property type="component" value="Unassembled WGS sequence"/>
</dbReference>
<evidence type="ECO:0000313" key="3">
    <source>
        <dbReference type="Proteomes" id="UP000828390"/>
    </source>
</evidence>
<reference evidence="2" key="2">
    <citation type="submission" date="2020-11" db="EMBL/GenBank/DDBJ databases">
        <authorList>
            <person name="McCartney M.A."/>
            <person name="Auch B."/>
            <person name="Kono T."/>
            <person name="Mallez S."/>
            <person name="Becker A."/>
            <person name="Gohl D.M."/>
            <person name="Silverstein K.A.T."/>
            <person name="Koren S."/>
            <person name="Bechman K.B."/>
            <person name="Herman A."/>
            <person name="Abrahante J.E."/>
            <person name="Garbe J."/>
        </authorList>
    </citation>
    <scope>NUCLEOTIDE SEQUENCE</scope>
    <source>
        <strain evidence="2">Duluth1</strain>
        <tissue evidence="2">Whole animal</tissue>
    </source>
</reference>
<keyword evidence="3" id="KW-1185">Reference proteome</keyword>
<comment type="caution">
    <text evidence="2">The sequence shown here is derived from an EMBL/GenBank/DDBJ whole genome shotgun (WGS) entry which is preliminary data.</text>
</comment>
<proteinExistence type="predicted"/>
<feature type="region of interest" description="Disordered" evidence="1">
    <location>
        <begin position="32"/>
        <end position="54"/>
    </location>
</feature>
<accession>A0A9D4MLT8</accession>
<sequence>MRFCSPGRDFKRIRFSSCHSYSGAWRTMSLRGGGGDQNLEHQGRPSTVATQCDG</sequence>
<gene>
    <name evidence="2" type="ORF">DPMN_003446</name>
</gene>
<reference evidence="2" key="1">
    <citation type="journal article" date="2019" name="bioRxiv">
        <title>The Genome of the Zebra Mussel, Dreissena polymorpha: A Resource for Invasive Species Research.</title>
        <authorList>
            <person name="McCartney M.A."/>
            <person name="Auch B."/>
            <person name="Kono T."/>
            <person name="Mallez S."/>
            <person name="Zhang Y."/>
            <person name="Obille A."/>
            <person name="Becker A."/>
            <person name="Abrahante J.E."/>
            <person name="Garbe J."/>
            <person name="Badalamenti J.P."/>
            <person name="Herman A."/>
            <person name="Mangelson H."/>
            <person name="Liachko I."/>
            <person name="Sullivan S."/>
            <person name="Sone E.D."/>
            <person name="Koren S."/>
            <person name="Silverstein K.A.T."/>
            <person name="Beckman K.B."/>
            <person name="Gohl D.M."/>
        </authorList>
    </citation>
    <scope>NUCLEOTIDE SEQUENCE</scope>
    <source>
        <strain evidence="2">Duluth1</strain>
        <tissue evidence="2">Whole animal</tissue>
    </source>
</reference>
<name>A0A9D4MLT8_DREPO</name>
<protein>
    <submittedName>
        <fullName evidence="2">Uncharacterized protein</fullName>
    </submittedName>
</protein>
<evidence type="ECO:0000256" key="1">
    <source>
        <dbReference type="SAM" id="MobiDB-lite"/>
    </source>
</evidence>
<dbReference type="EMBL" id="JAIWYP010000001">
    <property type="protein sequence ID" value="KAH3879543.1"/>
    <property type="molecule type" value="Genomic_DNA"/>
</dbReference>